<evidence type="ECO:0000256" key="2">
    <source>
        <dbReference type="ARBA" id="ARBA00023295"/>
    </source>
</evidence>
<dbReference type="SMART" id="SM00776">
    <property type="entry name" value="NPCBM"/>
    <property type="match status" value="1"/>
</dbReference>
<dbReference type="PANTHER" id="PTHR35803">
    <property type="entry name" value="GLUCAN 1,4-ALPHA-GLUCOSIDASE SUSB-RELATED"/>
    <property type="match status" value="1"/>
</dbReference>
<dbReference type="Pfam" id="PF14508">
    <property type="entry name" value="GH97_N"/>
    <property type="match status" value="2"/>
</dbReference>
<dbReference type="InterPro" id="IPR013785">
    <property type="entry name" value="Aldolase_TIM"/>
</dbReference>
<dbReference type="GO" id="GO:0016787">
    <property type="term" value="F:hydrolase activity"/>
    <property type="evidence" value="ECO:0007669"/>
    <property type="project" value="UniProtKB-KW"/>
</dbReference>
<feature type="signal peptide" evidence="3">
    <location>
        <begin position="1"/>
        <end position="28"/>
    </location>
</feature>
<proteinExistence type="predicted"/>
<dbReference type="SUPFAM" id="SSF49373">
    <property type="entry name" value="Invasin/intimin cell-adhesion fragments"/>
    <property type="match status" value="1"/>
</dbReference>
<dbReference type="RefSeq" id="WP_237967161.1">
    <property type="nucleotide sequence ID" value="NZ_JAKNHQ010000024.1"/>
</dbReference>
<evidence type="ECO:0000259" key="4">
    <source>
        <dbReference type="SMART" id="SM00635"/>
    </source>
</evidence>
<comment type="caution">
    <text evidence="6">The sequence shown here is derived from an EMBL/GenBank/DDBJ whole genome shotgun (WGS) entry which is preliminary data.</text>
</comment>
<sequence>MNKRVWRSALSLLLVFTLVFTSGLSAFAATTENRADPAETAAVYLSDMEWVSAEDGWWQVRKDRDVNVHKIVLTDENGEEVPFEKGLGTSGNATIVYDLTGYGALRFQAQIAIQSDNWWGGTSFTLKADGEEFFTQSLTSSRGITPVDVEIPEGTTILTMENSGGSNSVWANAQIICDRAVMDRLKTLSVQPEEPAVAVGDSTNLVISAYSNGQESIALNPEQCTYSSSNPEIATIDPDTGVITGVADGIATITCTVVDAVDPSISRTATCEIIVGEGEEGATWSVTSPDENISALFFMDAEGAVRFFTTYDGKTVVSSSPTGLVTNAGDFRNGLTFVSREDEEVTDSYDLIGAKVNHVDATANQMTLNFTKDGASYSIIVRVYDDGMALRYAIETEDGQELTISEENTGFQLASGSVAQAMEYEYANESVAQEEEAHRLRGGYCMPLLYQTTDGVWALLSEADLNSTYCGAQLVGDGTGMLNVEFTPEQTEDVVTTAPFTSPWRFAVIGTPKAIAENTMAETLSEDCQLEDTSWVQPGTVDWTWLNGDLRHTDPNVDFENDALDIYKEYVDFAAEMGWEYQLLDEGWQRQNRDPDDDSIYKGYYDWTQELIDYANEKGVGLIVWANSADLDTPEEQEERITEWAQMGFKGVKPDFFDSQSQDTILQIENLMKVTAENHMLLNLHGAGKPTGERRTYPNVISREAVFGAEQYDFIPDNVSARHNCTLPFTRNAVGPMDYTPMASYGVSGDHRQFTLAHMAALPVVFEAGVQCMADKPDVYRAHPAYEHYFKNMPSDWDDSILVDGEPAAYVNFARRSGDDWYQGIICDAARNAEFSLDFLGEGTYTAYIYTDGEDPMETVDEEIRTVTKDDTLNIPLAETGGAAIHYVKTAEEEPVWDTNALYSILSSLKDAGIEVNSNNTSPGAIVDLWWNFAGDSLFWRLIPDANQEYYRIQPGSTTVTVLMPTDSEVAVNTKLTVGNIDDADDSQWWKIVEAEDGTYRILNKKAELAGTPLYIATDSDSTTDGAPIVLADESAASSKWNLVKKEEPEPEPVEPAAEIKVDQSLLNVGDVTDVTVSVTDSNSEEVTEYTVESSNPAVLEVTRTADGITAEALSNGTASIVVRADLGDGVVVDAYAQVIVGTEPVEGSVYEVAAPNADVKALVAYDAVAGTVSYLASKDGEVMAGVSGTGLMTNMGDFRSGLVLGEVTTREGNDSYDLLGGKVKHVDKDYNETTFPFTKDGVNYSIIFRAYDEGVALRYAIDGNGDELQITEEFTGFQLPEGYQKLWGQSIGDNSSVANEWPHREYSNRSRLDGQNFNMPLMYESESGAYGLYSEADLMTGTYCGSVLAGGEDGMLTVKFAPEQAAEGPVVTTAPFTSPWRFLVMGDLAEIMDNTMPENLSPDSVIEDTSWIESGVSNWTWLNGDLRHDQIPADKFETEGLRIYKEYVDFAAEMGWEYQLLDEGWMIPYNRTENKEEQPGYDPDAPAGQRYLGYYSWTEELVEYAKSKGVKLLVWVHKNDIVTEKQRERIAYWADLGIAGIKPDFFDSATQSTMQLYDTLLKLTAENHMIINLHGTVKPAGERRTYPNALTREAVGGAEGYAVSDWRDPNDYGGGSYPWGGDLTAANNCVIPFTRGAVGPLDYTPMASFGALNNVRFGPTDPDTGKPQEFDNPPLFTLAHMYALPIIYESGIQCLADKPSVYKAIPYYEQYWKDMPASWDESKLIDGEVGELVEMARRDGDDWYLGVICAYEETKPVDIDLDFLGDGTYTAYIYRDNPDNPLDLDEPMNGLIAETRTVTSADTLTLELAGLNTPVLEYEFKQADGSTVTAHSRSDLTTSGGAAIKFVKNTTPSEHMLTVTFPKTVKLSIGGEEQTIANLLGKYSADVMADTELELTFTPRVDGREIAGVTVNGEAVAVEDFDINEFVYNLTMLNVDTTIELGFTLVDKQNLRAAIEIAEGRAGEADAAVPS</sequence>
<dbReference type="CDD" id="cd00161">
    <property type="entry name" value="beta-trefoil_Ricin-like"/>
    <property type="match status" value="1"/>
</dbReference>
<accession>A0ABS9MM18</accession>
<reference evidence="6 7" key="1">
    <citation type="submission" date="2022-01" db="EMBL/GenBank/DDBJ databases">
        <title>Collection of gut derived symbiotic bacterial strains cultured from healthy donors.</title>
        <authorList>
            <person name="Lin H."/>
            <person name="Kohout C."/>
            <person name="Waligurski E."/>
            <person name="Pamer E.G."/>
        </authorList>
    </citation>
    <scope>NUCLEOTIDE SEQUENCE [LARGE SCALE GENOMIC DNA]</scope>
    <source>
        <strain evidence="6 7">DFI.7.58</strain>
    </source>
</reference>
<dbReference type="Gene3D" id="3.20.20.70">
    <property type="entry name" value="Aldolase class I"/>
    <property type="match status" value="2"/>
</dbReference>
<dbReference type="Pfam" id="PF08305">
    <property type="entry name" value="NPCBM"/>
    <property type="match status" value="1"/>
</dbReference>
<dbReference type="InterPro" id="IPR052720">
    <property type="entry name" value="Glycosyl_hydrolase_97"/>
</dbReference>
<feature type="non-terminal residue" evidence="6">
    <location>
        <position position="1972"/>
    </location>
</feature>
<dbReference type="Pfam" id="PF02368">
    <property type="entry name" value="Big_2"/>
    <property type="match status" value="1"/>
</dbReference>
<dbReference type="Pfam" id="PF14509">
    <property type="entry name" value="GH97_C"/>
    <property type="match status" value="2"/>
</dbReference>
<feature type="chain" id="PRO_5045207741" evidence="3">
    <location>
        <begin position="29"/>
        <end position="1972"/>
    </location>
</feature>
<dbReference type="Pfam" id="PF10566">
    <property type="entry name" value="Glyco_hydro_97"/>
    <property type="match status" value="2"/>
</dbReference>
<evidence type="ECO:0000256" key="1">
    <source>
        <dbReference type="ARBA" id="ARBA00022801"/>
    </source>
</evidence>
<dbReference type="InterPro" id="IPR038637">
    <property type="entry name" value="NPCBM_sf"/>
</dbReference>
<dbReference type="InterPro" id="IPR008979">
    <property type="entry name" value="Galactose-bd-like_sf"/>
</dbReference>
<dbReference type="InterPro" id="IPR017853">
    <property type="entry name" value="GH"/>
</dbReference>
<dbReference type="InterPro" id="IPR014718">
    <property type="entry name" value="GH-type_carb-bd"/>
</dbReference>
<evidence type="ECO:0000259" key="5">
    <source>
        <dbReference type="SMART" id="SM00776"/>
    </source>
</evidence>
<dbReference type="Proteomes" id="UP001298681">
    <property type="component" value="Unassembled WGS sequence"/>
</dbReference>
<dbReference type="Gene3D" id="2.60.120.1060">
    <property type="entry name" value="NPCBM/NEW2 domain"/>
    <property type="match status" value="1"/>
</dbReference>
<keyword evidence="3" id="KW-0732">Signal</keyword>
<feature type="domain" description="BIG2" evidence="4">
    <location>
        <begin position="184"/>
        <end position="267"/>
    </location>
</feature>
<feature type="domain" description="BIG2" evidence="4">
    <location>
        <begin position="1056"/>
        <end position="1135"/>
    </location>
</feature>
<dbReference type="InterPro" id="IPR003343">
    <property type="entry name" value="Big_2"/>
</dbReference>
<dbReference type="Gene3D" id="2.60.40.1180">
    <property type="entry name" value="Golgi alpha-mannosidase II"/>
    <property type="match status" value="2"/>
</dbReference>
<dbReference type="Gene3D" id="2.70.98.10">
    <property type="match status" value="2"/>
</dbReference>
<evidence type="ECO:0000313" key="6">
    <source>
        <dbReference type="EMBL" id="MCG4611852.1"/>
    </source>
</evidence>
<gene>
    <name evidence="6" type="ORF">L0P57_13025</name>
</gene>
<dbReference type="Gene3D" id="2.60.40.1080">
    <property type="match status" value="2"/>
</dbReference>
<evidence type="ECO:0000313" key="7">
    <source>
        <dbReference type="Proteomes" id="UP001298681"/>
    </source>
</evidence>
<keyword evidence="1 6" id="KW-0378">Hydrolase</keyword>
<feature type="domain" description="Glycosyl hydrolase family 98 putative carbohydrate-binding module" evidence="5">
    <location>
        <begin position="39"/>
        <end position="177"/>
    </location>
</feature>
<dbReference type="SUPFAM" id="SSF50370">
    <property type="entry name" value="Ricin B-like lectins"/>
    <property type="match status" value="1"/>
</dbReference>
<dbReference type="SUPFAM" id="SSF51445">
    <property type="entry name" value="(Trans)glycosidases"/>
    <property type="match status" value="2"/>
</dbReference>
<dbReference type="InterPro" id="IPR035992">
    <property type="entry name" value="Ricin_B-like_lectins"/>
</dbReference>
<dbReference type="SMART" id="SM00635">
    <property type="entry name" value="BID_2"/>
    <property type="match status" value="2"/>
</dbReference>
<dbReference type="InterPro" id="IPR019563">
    <property type="entry name" value="GH97_catalytic"/>
</dbReference>
<organism evidence="6 7">
    <name type="scientific">Anaeromassilibacillus senegalensis</name>
    <dbReference type="NCBI Taxonomy" id="1673717"/>
    <lineage>
        <taxon>Bacteria</taxon>
        <taxon>Bacillati</taxon>
        <taxon>Bacillota</taxon>
        <taxon>Clostridia</taxon>
        <taxon>Eubacteriales</taxon>
        <taxon>Acutalibacteraceae</taxon>
        <taxon>Anaeromassilibacillus</taxon>
    </lineage>
</organism>
<dbReference type="InterPro" id="IPR029483">
    <property type="entry name" value="GH97_C"/>
</dbReference>
<dbReference type="SUPFAM" id="SSF49785">
    <property type="entry name" value="Galactose-binding domain-like"/>
    <property type="match status" value="1"/>
</dbReference>
<keyword evidence="2" id="KW-0326">Glycosidase</keyword>
<dbReference type="InterPro" id="IPR013222">
    <property type="entry name" value="Glyco_hyd_98_carb-bd"/>
</dbReference>
<dbReference type="Gene3D" id="2.80.10.50">
    <property type="match status" value="1"/>
</dbReference>
<evidence type="ECO:0000256" key="3">
    <source>
        <dbReference type="SAM" id="SignalP"/>
    </source>
</evidence>
<dbReference type="EMBL" id="JAKNHQ010000024">
    <property type="protein sequence ID" value="MCG4611852.1"/>
    <property type="molecule type" value="Genomic_DNA"/>
</dbReference>
<protein>
    <submittedName>
        <fullName evidence="6">Glycoside hydrolase family 97 catalytic domain-containing protein</fullName>
    </submittedName>
</protein>
<keyword evidence="7" id="KW-1185">Reference proteome</keyword>
<dbReference type="InterPro" id="IPR013780">
    <property type="entry name" value="Glyco_hydro_b"/>
</dbReference>
<name>A0ABS9MM18_9FIRM</name>
<dbReference type="InterPro" id="IPR029486">
    <property type="entry name" value="GH97_N"/>
</dbReference>
<dbReference type="PANTHER" id="PTHR35803:SF2">
    <property type="entry name" value="RETAINING ALPHA-GALACTOSIDASE"/>
    <property type="match status" value="1"/>
</dbReference>
<dbReference type="InterPro" id="IPR008964">
    <property type="entry name" value="Invasin/intimin_cell_adhesion"/>
</dbReference>